<comment type="subunit">
    <text evidence="2">Interacts with hair keratins.</text>
</comment>
<reference evidence="3 4" key="1">
    <citation type="submission" date="2019-11" db="EMBL/GenBank/DDBJ databases">
        <authorList>
            <person name="Yang C."/>
            <person name="Li F."/>
        </authorList>
    </citation>
    <scope>NUCLEOTIDE SEQUENCE [LARGE SCALE GENOMIC DNA]</scope>
    <source>
        <strain evidence="3">KB4526</strain>
        <tissue evidence="3">Muscle</tissue>
    </source>
</reference>
<dbReference type="EMBL" id="VOAJ01002540">
    <property type="protein sequence ID" value="KAF0882253.1"/>
    <property type="molecule type" value="Genomic_DNA"/>
</dbReference>
<dbReference type="Pfam" id="PF05287">
    <property type="entry name" value="PMG"/>
    <property type="match status" value="1"/>
</dbReference>
<accession>A0A6G1B422</accession>
<evidence type="ECO:0000313" key="3">
    <source>
        <dbReference type="EMBL" id="KAF0882253.1"/>
    </source>
</evidence>
<dbReference type="GO" id="GO:0005829">
    <property type="term" value="C:cytosol"/>
    <property type="evidence" value="ECO:0007669"/>
    <property type="project" value="UniProtKB-ARBA"/>
</dbReference>
<dbReference type="Proteomes" id="UP000475037">
    <property type="component" value="Unassembled WGS sequence"/>
</dbReference>
<dbReference type="GO" id="GO:0045095">
    <property type="term" value="C:keratin filament"/>
    <property type="evidence" value="ECO:0007669"/>
    <property type="project" value="UniProtKB-UniRule"/>
</dbReference>
<keyword evidence="4" id="KW-1185">Reference proteome</keyword>
<comment type="caution">
    <text evidence="3">The sequence shown here is derived from an EMBL/GenBank/DDBJ whole genome shotgun (WGS) entry which is preliminary data.</text>
</comment>
<evidence type="ECO:0000256" key="2">
    <source>
        <dbReference type="RuleBase" id="RU369044"/>
    </source>
</evidence>
<name>A0A6G1B422_CROCR</name>
<evidence type="ECO:0000313" key="4">
    <source>
        <dbReference type="Proteomes" id="UP000475037"/>
    </source>
</evidence>
<comment type="function">
    <text evidence="2">In the hair cortex, hair keratin intermediate filaments are embedded in an interfilamentous matrix, consisting of hair keratin-associated proteins (KRTAP), which are essential for the formation of a rigid and resistant hair shaft through their extensive disulfide bond cross-linking with abundant cysteine residues of hair keratins. The matrix proteins include the high-sulfur and high-glycine-tyrosine keratins.</text>
</comment>
<proteinExistence type="inferred from homology"/>
<dbReference type="AlphaFoldDB" id="A0A6G1B422"/>
<feature type="non-terminal residue" evidence="3">
    <location>
        <position position="150"/>
    </location>
</feature>
<feature type="non-terminal residue" evidence="3">
    <location>
        <position position="1"/>
    </location>
</feature>
<sequence>MHDNCSSSNFSSCFPGGYLGYLVSTYDSFYSSNVVNRPSICQLGSPLFAGCQETCCEPTSGWTSCTGPRSYQTSCFCPKNSIFFSPCQTNYTGSLGCGNIGLGAFGCGSAGFQSLGCGSSFCHPTYFSSRNCHSTCYQPAFSSRFWGSTY</sequence>
<evidence type="ECO:0000256" key="1">
    <source>
        <dbReference type="ARBA" id="ARBA00022744"/>
    </source>
</evidence>
<gene>
    <name evidence="3" type="primary">Krtap151</name>
    <name evidence="3" type="ORF">FOF47_R19703</name>
</gene>
<dbReference type="InterPro" id="IPR007951">
    <property type="entry name" value="KRTAP_PMG"/>
</dbReference>
<keyword evidence="1 2" id="KW-0416">Keratin</keyword>
<comment type="similarity">
    <text evidence="2">Belongs to the PMG family.</text>
</comment>
<organism evidence="3 4">
    <name type="scientific">Crocuta crocuta</name>
    <name type="common">Spotted hyena</name>
    <dbReference type="NCBI Taxonomy" id="9678"/>
    <lineage>
        <taxon>Eukaryota</taxon>
        <taxon>Metazoa</taxon>
        <taxon>Chordata</taxon>
        <taxon>Craniata</taxon>
        <taxon>Vertebrata</taxon>
        <taxon>Euteleostomi</taxon>
        <taxon>Mammalia</taxon>
        <taxon>Eutheria</taxon>
        <taxon>Laurasiatheria</taxon>
        <taxon>Carnivora</taxon>
        <taxon>Feliformia</taxon>
        <taxon>Hyaenidae</taxon>
        <taxon>Crocuta</taxon>
    </lineage>
</organism>
<protein>
    <recommendedName>
        <fullName evidence="2">Keratin-associated protein</fullName>
    </recommendedName>
</protein>